<keyword evidence="1" id="KW-0812">Transmembrane</keyword>
<dbReference type="PANTHER" id="PTHR10219">
    <property type="entry name" value="GLYCOLIPID TRANSFER PROTEIN-RELATED"/>
    <property type="match status" value="1"/>
</dbReference>
<dbReference type="Proteomes" id="UP001221898">
    <property type="component" value="Unassembled WGS sequence"/>
</dbReference>
<evidence type="ECO:0000313" key="4">
    <source>
        <dbReference type="Proteomes" id="UP001221898"/>
    </source>
</evidence>
<dbReference type="InterPro" id="IPR014830">
    <property type="entry name" value="Glycolipid_transfer_prot_dom"/>
</dbReference>
<evidence type="ECO:0000313" key="3">
    <source>
        <dbReference type="EMBL" id="KAJ8416597.1"/>
    </source>
</evidence>
<protein>
    <recommendedName>
        <fullName evidence="2">Glycolipid transfer protein domain-containing protein</fullName>
    </recommendedName>
</protein>
<dbReference type="SUPFAM" id="SSF110004">
    <property type="entry name" value="Glycolipid transfer protein, GLTP"/>
    <property type="match status" value="2"/>
</dbReference>
<accession>A0AAD7T946</accession>
<name>A0AAD7T946_9TELE</name>
<dbReference type="InterPro" id="IPR036497">
    <property type="entry name" value="GLTP_sf"/>
</dbReference>
<dbReference type="GO" id="GO:1902387">
    <property type="term" value="F:ceramide 1-phosphate binding"/>
    <property type="evidence" value="ECO:0007669"/>
    <property type="project" value="TreeGrafter"/>
</dbReference>
<evidence type="ECO:0000256" key="1">
    <source>
        <dbReference type="SAM" id="Phobius"/>
    </source>
</evidence>
<feature type="transmembrane region" description="Helical" evidence="1">
    <location>
        <begin position="13"/>
        <end position="33"/>
    </location>
</feature>
<dbReference type="GO" id="GO:0016020">
    <property type="term" value="C:membrane"/>
    <property type="evidence" value="ECO:0007669"/>
    <property type="project" value="TreeGrafter"/>
</dbReference>
<feature type="domain" description="Glycolipid transfer protein" evidence="2">
    <location>
        <begin position="187"/>
        <end position="305"/>
    </location>
</feature>
<comment type="caution">
    <text evidence="3">The sequence shown here is derived from an EMBL/GenBank/DDBJ whole genome shotgun (WGS) entry which is preliminary data.</text>
</comment>
<sequence>MGFRNNVSLGNRFLYRFLLPVAIFVLLLLLGSVRLPEGVIKKCESNWGPCLGVYNPKLKPVPSTLPSHRDSIHRDSLLLTECPGQRFQVSRLLSHLHSALGPGSDVLLQPYLSSWDELVKFMESLGPVVEFFSQKVKSKISLIRKLAQQDVERVEEGPQHWKMGVDRHKDAKSLVKTGLRNADANLAKQLQPLDTYREDEGESYKSVRSMMRVELSRGTVSFQRETGSGCRTLLRLHRSLLWLQLFLKKMAEGPDAEGQLRSPRDLCREAYEQALAPHHPWLIRRAAQIAFLAMPEWETFFGLVCVQSQSEASPVLDRVVRAIEEVYSRTQGALREHGMLELP</sequence>
<keyword evidence="4" id="KW-1185">Reference proteome</keyword>
<dbReference type="Gene3D" id="1.10.3520.10">
    <property type="entry name" value="Glycolipid transfer protein"/>
    <property type="match status" value="1"/>
</dbReference>
<proteinExistence type="predicted"/>
<keyword evidence="1" id="KW-1133">Transmembrane helix</keyword>
<reference evidence="3" key="1">
    <citation type="journal article" date="2023" name="Science">
        <title>Genome structures resolve the early diversification of teleost fishes.</title>
        <authorList>
            <person name="Parey E."/>
            <person name="Louis A."/>
            <person name="Montfort J."/>
            <person name="Bouchez O."/>
            <person name="Roques C."/>
            <person name="Iampietro C."/>
            <person name="Lluch J."/>
            <person name="Castinel A."/>
            <person name="Donnadieu C."/>
            <person name="Desvignes T."/>
            <person name="Floi Bucao C."/>
            <person name="Jouanno E."/>
            <person name="Wen M."/>
            <person name="Mejri S."/>
            <person name="Dirks R."/>
            <person name="Jansen H."/>
            <person name="Henkel C."/>
            <person name="Chen W.J."/>
            <person name="Zahm M."/>
            <person name="Cabau C."/>
            <person name="Klopp C."/>
            <person name="Thompson A.W."/>
            <person name="Robinson-Rechavi M."/>
            <person name="Braasch I."/>
            <person name="Lecointre G."/>
            <person name="Bobe J."/>
            <person name="Postlethwait J.H."/>
            <person name="Berthelot C."/>
            <person name="Roest Crollius H."/>
            <person name="Guiguen Y."/>
        </authorList>
    </citation>
    <scope>NUCLEOTIDE SEQUENCE</scope>
    <source>
        <strain evidence="3">NC1722</strain>
    </source>
</reference>
<feature type="domain" description="Glycolipid transfer protein" evidence="2">
    <location>
        <begin position="107"/>
        <end position="153"/>
    </location>
</feature>
<dbReference type="Pfam" id="PF08718">
    <property type="entry name" value="GLTP"/>
    <property type="match status" value="2"/>
</dbReference>
<keyword evidence="1" id="KW-0472">Membrane</keyword>
<dbReference type="AlphaFoldDB" id="A0AAD7T946"/>
<dbReference type="GO" id="GO:0005829">
    <property type="term" value="C:cytosol"/>
    <property type="evidence" value="ECO:0007669"/>
    <property type="project" value="TreeGrafter"/>
</dbReference>
<gene>
    <name evidence="3" type="ORF">AAFF_G00324750</name>
</gene>
<dbReference type="PANTHER" id="PTHR10219:SF19">
    <property type="entry name" value="GLYCOLIPID TRANSFER PROTEIN DOMAIN-CONTAINING PROTEIN 2"/>
    <property type="match status" value="1"/>
</dbReference>
<dbReference type="GO" id="GO:1902388">
    <property type="term" value="F:ceramide 1-phosphate transfer activity"/>
    <property type="evidence" value="ECO:0007669"/>
    <property type="project" value="TreeGrafter"/>
</dbReference>
<organism evidence="3 4">
    <name type="scientific">Aldrovandia affinis</name>
    <dbReference type="NCBI Taxonomy" id="143900"/>
    <lineage>
        <taxon>Eukaryota</taxon>
        <taxon>Metazoa</taxon>
        <taxon>Chordata</taxon>
        <taxon>Craniata</taxon>
        <taxon>Vertebrata</taxon>
        <taxon>Euteleostomi</taxon>
        <taxon>Actinopterygii</taxon>
        <taxon>Neopterygii</taxon>
        <taxon>Teleostei</taxon>
        <taxon>Notacanthiformes</taxon>
        <taxon>Halosauridae</taxon>
        <taxon>Aldrovandia</taxon>
    </lineage>
</organism>
<dbReference type="EMBL" id="JAINUG010000005">
    <property type="protein sequence ID" value="KAJ8416597.1"/>
    <property type="molecule type" value="Genomic_DNA"/>
</dbReference>
<evidence type="ECO:0000259" key="2">
    <source>
        <dbReference type="Pfam" id="PF08718"/>
    </source>
</evidence>